<name>A0A8X7BDF3_TRICX</name>
<protein>
    <recommendedName>
        <fullName evidence="3">RING-type domain-containing protein</fullName>
    </recommendedName>
</protein>
<dbReference type="EMBL" id="BMAU01021376">
    <property type="protein sequence ID" value="GFY26584.1"/>
    <property type="molecule type" value="Genomic_DNA"/>
</dbReference>
<reference evidence="1" key="1">
    <citation type="submission" date="2020-08" db="EMBL/GenBank/DDBJ databases">
        <title>Multicomponent nature underlies the extraordinary mechanical properties of spider dragline silk.</title>
        <authorList>
            <person name="Kono N."/>
            <person name="Nakamura H."/>
            <person name="Mori M."/>
            <person name="Yoshida Y."/>
            <person name="Ohtoshi R."/>
            <person name="Malay A.D."/>
            <person name="Moran D.A.P."/>
            <person name="Tomita M."/>
            <person name="Numata K."/>
            <person name="Arakawa K."/>
        </authorList>
    </citation>
    <scope>NUCLEOTIDE SEQUENCE</scope>
</reference>
<organism evidence="1 2">
    <name type="scientific">Trichonephila clavipes</name>
    <name type="common">Golden silk orbweaver</name>
    <name type="synonym">Nephila clavipes</name>
    <dbReference type="NCBI Taxonomy" id="2585209"/>
    <lineage>
        <taxon>Eukaryota</taxon>
        <taxon>Metazoa</taxon>
        <taxon>Ecdysozoa</taxon>
        <taxon>Arthropoda</taxon>
        <taxon>Chelicerata</taxon>
        <taxon>Arachnida</taxon>
        <taxon>Araneae</taxon>
        <taxon>Araneomorphae</taxon>
        <taxon>Entelegynae</taxon>
        <taxon>Araneoidea</taxon>
        <taxon>Nephilidae</taxon>
        <taxon>Trichonephila</taxon>
    </lineage>
</organism>
<dbReference type="AlphaFoldDB" id="A0A8X7BDF3"/>
<dbReference type="Proteomes" id="UP000887159">
    <property type="component" value="Unassembled WGS sequence"/>
</dbReference>
<accession>A0A8X7BDF3</accession>
<evidence type="ECO:0008006" key="3">
    <source>
        <dbReference type="Google" id="ProtNLM"/>
    </source>
</evidence>
<gene>
    <name evidence="1" type="primary">NCL1_52425</name>
    <name evidence="1" type="ORF">TNCV_2879141</name>
</gene>
<comment type="caution">
    <text evidence="1">The sequence shown here is derived from an EMBL/GenBank/DDBJ whole genome shotgun (WGS) entry which is preliminary data.</text>
</comment>
<sequence length="344" mass="39888">MEAEHAVQVYLIQYQGVHLSNYIKFMTQFQIIVNGLQPPEVIDLHTDTKQHIGELLTKVLPDHDYLDILRVRAFARSEPKDVSSDYVEREASKGKGAFIKALWTLYAKSSLYRLAYKAWKRHSPQNLTTWTLLAQAVLDGCYVEKWPVFQVPDVCSVCLSPMHWPEKTHCGHEFHLQCLLQHLDPIDAFPEHLSTTVVPVTLPDKPDALEYAARQGQVRAGIIYQEPTAKRVFVLFCKDHWHQKKTWLDNFKRAVMEAKHVNEFRPNDVMWGKTSKGLLRNPDRLLKNTDKRMVYIYNNIFFAKKDFTFGLRTVKSAEIHLIQTTHVPMLIYEFPVSSAEPDPM</sequence>
<keyword evidence="2" id="KW-1185">Reference proteome</keyword>
<evidence type="ECO:0000313" key="1">
    <source>
        <dbReference type="EMBL" id="GFY26584.1"/>
    </source>
</evidence>
<dbReference type="SUPFAM" id="SSF57850">
    <property type="entry name" value="RING/U-box"/>
    <property type="match status" value="1"/>
</dbReference>
<evidence type="ECO:0000313" key="2">
    <source>
        <dbReference type="Proteomes" id="UP000887159"/>
    </source>
</evidence>
<dbReference type="InterPro" id="IPR013083">
    <property type="entry name" value="Znf_RING/FYVE/PHD"/>
</dbReference>
<proteinExistence type="predicted"/>
<dbReference type="Gene3D" id="3.30.40.10">
    <property type="entry name" value="Zinc/RING finger domain, C3HC4 (zinc finger)"/>
    <property type="match status" value="1"/>
</dbReference>